<name>A0A1U7H8K5_9CYAN</name>
<evidence type="ECO:0000256" key="2">
    <source>
        <dbReference type="ARBA" id="ARBA00013194"/>
    </source>
</evidence>
<keyword evidence="9" id="KW-1185">Reference proteome</keyword>
<keyword evidence="5 6" id="KW-0413">Isomerase</keyword>
<proteinExistence type="predicted"/>
<dbReference type="OrthoDB" id="507969at2"/>
<dbReference type="InterPro" id="IPR027304">
    <property type="entry name" value="Trigger_fact/SurA_dom_sf"/>
</dbReference>
<comment type="catalytic activity">
    <reaction evidence="1">
        <text>[protein]-peptidylproline (omega=180) = [protein]-peptidylproline (omega=0)</text>
        <dbReference type="Rhea" id="RHEA:16237"/>
        <dbReference type="Rhea" id="RHEA-COMP:10747"/>
        <dbReference type="Rhea" id="RHEA-COMP:10748"/>
        <dbReference type="ChEBI" id="CHEBI:83833"/>
        <dbReference type="ChEBI" id="CHEBI:83834"/>
        <dbReference type="EC" id="5.2.1.8"/>
    </reaction>
</comment>
<gene>
    <name evidence="8" type="ORF">NIES593_20775</name>
</gene>
<evidence type="ECO:0000256" key="4">
    <source>
        <dbReference type="ARBA" id="ARBA00023110"/>
    </source>
</evidence>
<dbReference type="SUPFAM" id="SSF54534">
    <property type="entry name" value="FKBP-like"/>
    <property type="match status" value="1"/>
</dbReference>
<evidence type="ECO:0000256" key="5">
    <source>
        <dbReference type="ARBA" id="ARBA00023235"/>
    </source>
</evidence>
<dbReference type="PROSITE" id="PS50198">
    <property type="entry name" value="PPIC_PPIASE_2"/>
    <property type="match status" value="1"/>
</dbReference>
<dbReference type="AlphaFoldDB" id="A0A1U7H8K5"/>
<evidence type="ECO:0000256" key="3">
    <source>
        <dbReference type="ARBA" id="ARBA00022729"/>
    </source>
</evidence>
<evidence type="ECO:0000256" key="6">
    <source>
        <dbReference type="PROSITE-ProRule" id="PRU00278"/>
    </source>
</evidence>
<dbReference type="RefSeq" id="WP_073601409.1">
    <property type="nucleotide sequence ID" value="NZ_MRCB01000039.1"/>
</dbReference>
<dbReference type="Pfam" id="PF00639">
    <property type="entry name" value="Rotamase"/>
    <property type="match status" value="1"/>
</dbReference>
<keyword evidence="3" id="KW-0732">Signal</keyword>
<feature type="domain" description="PpiC" evidence="7">
    <location>
        <begin position="107"/>
        <end position="206"/>
    </location>
</feature>
<evidence type="ECO:0000259" key="7">
    <source>
        <dbReference type="PROSITE" id="PS50198"/>
    </source>
</evidence>
<dbReference type="InterPro" id="IPR046357">
    <property type="entry name" value="PPIase_dom_sf"/>
</dbReference>
<evidence type="ECO:0000256" key="1">
    <source>
        <dbReference type="ARBA" id="ARBA00000971"/>
    </source>
</evidence>
<accession>A0A1U7H8K5</accession>
<dbReference type="PANTHER" id="PTHR47245">
    <property type="entry name" value="PEPTIDYLPROLYL ISOMERASE"/>
    <property type="match status" value="1"/>
</dbReference>
<dbReference type="GO" id="GO:0003755">
    <property type="term" value="F:peptidyl-prolyl cis-trans isomerase activity"/>
    <property type="evidence" value="ECO:0007669"/>
    <property type="project" value="UniProtKB-KW"/>
</dbReference>
<evidence type="ECO:0000313" key="9">
    <source>
        <dbReference type="Proteomes" id="UP000186868"/>
    </source>
</evidence>
<sequence length="245" mass="28398">MSVVIQIGELEIADEDLFPLLAQHKMLPQLAREIIIDRAIADVECTPEEEAIAKRRFYQQYQLTGEAQVKLWLKYHGMTPEQLDRSILRDIKLEKFKQQTWGNQIESHFLQNKRQLDRVVYSLIRSKDAGIAQELYFRIEEGETTFAELAKQYSEGAEAETGGLIGPVELNVPHPKIAQLLSTNQPGKLIPPARIGDWWIVLRLEKYLSAQLDEPMRQRILNDLFQSWLNSEYQQQVSFKSSILF</sequence>
<dbReference type="EC" id="5.2.1.8" evidence="2"/>
<keyword evidence="4 6" id="KW-0697">Rotamase</keyword>
<dbReference type="EMBL" id="MRCB01000039">
    <property type="protein sequence ID" value="OKH19630.1"/>
    <property type="molecule type" value="Genomic_DNA"/>
</dbReference>
<reference evidence="8 9" key="1">
    <citation type="submission" date="2016-11" db="EMBL/GenBank/DDBJ databases">
        <title>Draft Genome Sequences of Nine Cyanobacterial Strains from Diverse Habitats.</title>
        <authorList>
            <person name="Zhu T."/>
            <person name="Hou S."/>
            <person name="Lu X."/>
            <person name="Hess W.R."/>
        </authorList>
    </citation>
    <scope>NUCLEOTIDE SEQUENCE [LARGE SCALE GENOMIC DNA]</scope>
    <source>
        <strain evidence="8 9">NIES-593</strain>
    </source>
</reference>
<dbReference type="PANTHER" id="PTHR47245:SF1">
    <property type="entry name" value="FOLDASE PROTEIN PRSA"/>
    <property type="match status" value="1"/>
</dbReference>
<protein>
    <recommendedName>
        <fullName evidence="2">peptidylprolyl isomerase</fullName>
        <ecNumber evidence="2">5.2.1.8</ecNumber>
    </recommendedName>
</protein>
<dbReference type="STRING" id="1921803.NIES593_20775"/>
<dbReference type="InterPro" id="IPR050245">
    <property type="entry name" value="PrsA_foldase"/>
</dbReference>
<dbReference type="SUPFAM" id="SSF109998">
    <property type="entry name" value="Triger factor/SurA peptide-binding domain-like"/>
    <property type="match status" value="1"/>
</dbReference>
<organism evidence="8 9">
    <name type="scientific">Hydrococcus rivularis NIES-593</name>
    <dbReference type="NCBI Taxonomy" id="1921803"/>
    <lineage>
        <taxon>Bacteria</taxon>
        <taxon>Bacillati</taxon>
        <taxon>Cyanobacteriota</taxon>
        <taxon>Cyanophyceae</taxon>
        <taxon>Pleurocapsales</taxon>
        <taxon>Hydrococcaceae</taxon>
        <taxon>Hydrococcus</taxon>
    </lineage>
</organism>
<comment type="caution">
    <text evidence="8">The sequence shown here is derived from an EMBL/GenBank/DDBJ whole genome shotgun (WGS) entry which is preliminary data.</text>
</comment>
<dbReference type="InterPro" id="IPR000297">
    <property type="entry name" value="PPIase_PpiC"/>
</dbReference>
<evidence type="ECO:0000313" key="8">
    <source>
        <dbReference type="EMBL" id="OKH19630.1"/>
    </source>
</evidence>
<dbReference type="Gene3D" id="3.10.50.40">
    <property type="match status" value="1"/>
</dbReference>
<dbReference type="Proteomes" id="UP000186868">
    <property type="component" value="Unassembled WGS sequence"/>
</dbReference>